<dbReference type="SUPFAM" id="SSF48225">
    <property type="entry name" value="Seven-hairpin glycosidases"/>
    <property type="match status" value="1"/>
</dbReference>
<evidence type="ECO:0000313" key="2">
    <source>
        <dbReference type="EMBL" id="KAK9162722.1"/>
    </source>
</evidence>
<dbReference type="PANTHER" id="PTHR11742:SF94">
    <property type="entry name" value="ALPHA-1,2-MANNOSIDASE"/>
    <property type="match status" value="1"/>
</dbReference>
<evidence type="ECO:0000256" key="1">
    <source>
        <dbReference type="SAM" id="MobiDB-lite"/>
    </source>
</evidence>
<dbReference type="PANTHER" id="PTHR11742">
    <property type="entry name" value="MANNOSYL-OLIGOSACCHARIDE ALPHA-1,2-MANNOSIDASE-RELATED"/>
    <property type="match status" value="1"/>
</dbReference>
<dbReference type="EMBL" id="JBBNAF010000002">
    <property type="protein sequence ID" value="KAK9162722.1"/>
    <property type="molecule type" value="Genomic_DNA"/>
</dbReference>
<organism evidence="2 3">
    <name type="scientific">Stephania yunnanensis</name>
    <dbReference type="NCBI Taxonomy" id="152371"/>
    <lineage>
        <taxon>Eukaryota</taxon>
        <taxon>Viridiplantae</taxon>
        <taxon>Streptophyta</taxon>
        <taxon>Embryophyta</taxon>
        <taxon>Tracheophyta</taxon>
        <taxon>Spermatophyta</taxon>
        <taxon>Magnoliopsida</taxon>
        <taxon>Ranunculales</taxon>
        <taxon>Menispermaceae</taxon>
        <taxon>Menispermoideae</taxon>
        <taxon>Cissampelideae</taxon>
        <taxon>Stephania</taxon>
    </lineage>
</organism>
<dbReference type="InterPro" id="IPR050749">
    <property type="entry name" value="Glycosyl_Hydrolase_47"/>
</dbReference>
<evidence type="ECO:0000313" key="3">
    <source>
        <dbReference type="Proteomes" id="UP001420932"/>
    </source>
</evidence>
<gene>
    <name evidence="2" type="ORF">Syun_003624</name>
</gene>
<dbReference type="Proteomes" id="UP001420932">
    <property type="component" value="Unassembled WGS sequence"/>
</dbReference>
<dbReference type="AlphaFoldDB" id="A0AAP0L342"/>
<reference evidence="2 3" key="1">
    <citation type="submission" date="2024-01" db="EMBL/GenBank/DDBJ databases">
        <title>Genome assemblies of Stephania.</title>
        <authorList>
            <person name="Yang L."/>
        </authorList>
    </citation>
    <scope>NUCLEOTIDE SEQUENCE [LARGE SCALE GENOMIC DNA]</scope>
    <source>
        <strain evidence="2">YNDBR</strain>
        <tissue evidence="2">Leaf</tissue>
    </source>
</reference>
<feature type="region of interest" description="Disordered" evidence="1">
    <location>
        <begin position="101"/>
        <end position="120"/>
    </location>
</feature>
<sequence length="182" mass="20502">MKYLTALSLSTKSLSLTAHSLSPLSAISLTVTALSHSHRHQSLLSLSLYSLSLSHRISLTVNSLSLTEISLTNPKSLSSLRLRLRRGRRVCRRRSPEIGASEALSRRRCPPHPNPSSHPKSLPLYLAISELAELKLKAEENSVDVQRRQKVKEAMLHAWTSYEKYAWGQDELRVGNLNYQKH</sequence>
<dbReference type="InterPro" id="IPR012341">
    <property type="entry name" value="6hp_glycosidase-like_sf"/>
</dbReference>
<name>A0AAP0L342_9MAGN</name>
<dbReference type="GO" id="GO:0000139">
    <property type="term" value="C:Golgi membrane"/>
    <property type="evidence" value="ECO:0007669"/>
    <property type="project" value="TreeGrafter"/>
</dbReference>
<dbReference type="GO" id="GO:0005975">
    <property type="term" value="P:carbohydrate metabolic process"/>
    <property type="evidence" value="ECO:0007669"/>
    <property type="project" value="InterPro"/>
</dbReference>
<protein>
    <submittedName>
        <fullName evidence="2">Uncharacterized protein</fullName>
    </submittedName>
</protein>
<accession>A0AAP0L342</accession>
<keyword evidence="3" id="KW-1185">Reference proteome</keyword>
<dbReference type="InterPro" id="IPR036026">
    <property type="entry name" value="Seven-hairpin_glycosidases"/>
</dbReference>
<dbReference type="GO" id="GO:0005509">
    <property type="term" value="F:calcium ion binding"/>
    <property type="evidence" value="ECO:0007669"/>
    <property type="project" value="InterPro"/>
</dbReference>
<comment type="caution">
    <text evidence="2">The sequence shown here is derived from an EMBL/GenBank/DDBJ whole genome shotgun (WGS) entry which is preliminary data.</text>
</comment>
<proteinExistence type="predicted"/>
<dbReference type="Gene3D" id="1.50.10.10">
    <property type="match status" value="1"/>
</dbReference>
<dbReference type="GO" id="GO:0005783">
    <property type="term" value="C:endoplasmic reticulum"/>
    <property type="evidence" value="ECO:0007669"/>
    <property type="project" value="TreeGrafter"/>
</dbReference>
<dbReference type="GO" id="GO:0004571">
    <property type="term" value="F:mannosyl-oligosaccharide 1,2-alpha-mannosidase activity"/>
    <property type="evidence" value="ECO:0007669"/>
    <property type="project" value="InterPro"/>
</dbReference>